<dbReference type="Proteomes" id="UP001497525">
    <property type="component" value="Unassembled WGS sequence"/>
</dbReference>
<evidence type="ECO:0000313" key="1">
    <source>
        <dbReference type="EMBL" id="CAL5133888.1"/>
    </source>
</evidence>
<name>A0AAV2TF92_CALDB</name>
<dbReference type="AlphaFoldDB" id="A0AAV2TF92"/>
<proteinExistence type="predicted"/>
<gene>
    <name evidence="1" type="ORF">CDAUBV1_LOCUS7100</name>
</gene>
<reference evidence="1" key="1">
    <citation type="submission" date="2024-06" db="EMBL/GenBank/DDBJ databases">
        <authorList>
            <person name="Liu X."/>
            <person name="Lenzi L."/>
            <person name="Haldenby T S."/>
            <person name="Uol C."/>
        </authorList>
    </citation>
    <scope>NUCLEOTIDE SEQUENCE</scope>
</reference>
<protein>
    <submittedName>
        <fullName evidence="1">Uncharacterized protein</fullName>
    </submittedName>
</protein>
<evidence type="ECO:0000313" key="2">
    <source>
        <dbReference type="Proteomes" id="UP001497525"/>
    </source>
</evidence>
<dbReference type="EMBL" id="CAXLJL010000157">
    <property type="protein sequence ID" value="CAL5133888.1"/>
    <property type="molecule type" value="Genomic_DNA"/>
</dbReference>
<accession>A0AAV2TF92</accession>
<sequence>MQKIRNYIHDVREEQTGFDIAQRYHGFSILHPKSEFNRGAVGLLDFLPLSILSLTVSHSPSHMPVRQNLAGCSDHKEAY</sequence>
<organism evidence="1 2">
    <name type="scientific">Calicophoron daubneyi</name>
    <name type="common">Rumen fluke</name>
    <name type="synonym">Paramphistomum daubneyi</name>
    <dbReference type="NCBI Taxonomy" id="300641"/>
    <lineage>
        <taxon>Eukaryota</taxon>
        <taxon>Metazoa</taxon>
        <taxon>Spiralia</taxon>
        <taxon>Lophotrochozoa</taxon>
        <taxon>Platyhelminthes</taxon>
        <taxon>Trematoda</taxon>
        <taxon>Digenea</taxon>
        <taxon>Plagiorchiida</taxon>
        <taxon>Pronocephalata</taxon>
        <taxon>Paramphistomoidea</taxon>
        <taxon>Paramphistomidae</taxon>
        <taxon>Calicophoron</taxon>
    </lineage>
</organism>
<comment type="caution">
    <text evidence="1">The sequence shown here is derived from an EMBL/GenBank/DDBJ whole genome shotgun (WGS) entry which is preliminary data.</text>
</comment>